<evidence type="ECO:0000313" key="2">
    <source>
        <dbReference type="Proteomes" id="UP000199163"/>
    </source>
</evidence>
<dbReference type="Proteomes" id="UP000199163">
    <property type="component" value="Unassembled WGS sequence"/>
</dbReference>
<dbReference type="EMBL" id="FNDK01000003">
    <property type="protein sequence ID" value="SDH26126.1"/>
    <property type="molecule type" value="Genomic_DNA"/>
</dbReference>
<protein>
    <submittedName>
        <fullName evidence="1">Uncharacterized protein</fullName>
    </submittedName>
</protein>
<sequence length="96" mass="11051">MGKLFYDKKLLEKTELPSSPYNRDRCFVARIQGFPERFSTVGIHLTRLMGHIDGLPHANKLYFPVNAKKQRLRAVFSCTQTQSVPLKGNGCFFQFL</sequence>
<accession>A0A1G8AZ49</accession>
<dbReference type="RefSeq" id="WP_091271662.1">
    <property type="nucleotide sequence ID" value="NZ_FNDK01000003.1"/>
</dbReference>
<gene>
    <name evidence="1" type="ORF">SAMN05192534_10375</name>
</gene>
<keyword evidence="2" id="KW-1185">Reference proteome</keyword>
<proteinExistence type="predicted"/>
<dbReference type="AlphaFoldDB" id="A0A1G8AZ49"/>
<name>A0A1G8AZ49_9BACI</name>
<reference evidence="1 2" key="1">
    <citation type="submission" date="2016-10" db="EMBL/GenBank/DDBJ databases">
        <authorList>
            <person name="de Groot N.N."/>
        </authorList>
    </citation>
    <scope>NUCLEOTIDE SEQUENCE [LARGE SCALE GENOMIC DNA]</scope>
    <source>
        <strain evidence="1 2">DSM 21632</strain>
    </source>
</reference>
<organism evidence="1 2">
    <name type="scientific">Alteribacillus persepolensis</name>
    <dbReference type="NCBI Taxonomy" id="568899"/>
    <lineage>
        <taxon>Bacteria</taxon>
        <taxon>Bacillati</taxon>
        <taxon>Bacillota</taxon>
        <taxon>Bacilli</taxon>
        <taxon>Bacillales</taxon>
        <taxon>Bacillaceae</taxon>
        <taxon>Alteribacillus</taxon>
    </lineage>
</organism>
<evidence type="ECO:0000313" key="1">
    <source>
        <dbReference type="EMBL" id="SDH26126.1"/>
    </source>
</evidence>